<reference evidence="1" key="1">
    <citation type="journal article" date="2021" name="New Phytol.">
        <title>Evolutionary innovations through gain and loss of genes in the ectomycorrhizal Boletales.</title>
        <authorList>
            <person name="Wu G."/>
            <person name="Miyauchi S."/>
            <person name="Morin E."/>
            <person name="Kuo A."/>
            <person name="Drula E."/>
            <person name="Varga T."/>
            <person name="Kohler A."/>
            <person name="Feng B."/>
            <person name="Cao Y."/>
            <person name="Lipzen A."/>
            <person name="Daum C."/>
            <person name="Hundley H."/>
            <person name="Pangilinan J."/>
            <person name="Johnson J."/>
            <person name="Barry K."/>
            <person name="LaButti K."/>
            <person name="Ng V."/>
            <person name="Ahrendt S."/>
            <person name="Min B."/>
            <person name="Choi I.G."/>
            <person name="Park H."/>
            <person name="Plett J.M."/>
            <person name="Magnuson J."/>
            <person name="Spatafora J.W."/>
            <person name="Nagy L.G."/>
            <person name="Henrissat B."/>
            <person name="Grigoriev I.V."/>
            <person name="Yang Z.L."/>
            <person name="Xu J."/>
            <person name="Martin F.M."/>
        </authorList>
    </citation>
    <scope>NUCLEOTIDE SEQUENCE</scope>
    <source>
        <strain evidence="1">ATCC 28755</strain>
    </source>
</reference>
<protein>
    <submittedName>
        <fullName evidence="1">Uncharacterized protein</fullName>
    </submittedName>
</protein>
<evidence type="ECO:0000313" key="2">
    <source>
        <dbReference type="Proteomes" id="UP000790377"/>
    </source>
</evidence>
<organism evidence="1 2">
    <name type="scientific">Hygrophoropsis aurantiaca</name>
    <dbReference type="NCBI Taxonomy" id="72124"/>
    <lineage>
        <taxon>Eukaryota</taxon>
        <taxon>Fungi</taxon>
        <taxon>Dikarya</taxon>
        <taxon>Basidiomycota</taxon>
        <taxon>Agaricomycotina</taxon>
        <taxon>Agaricomycetes</taxon>
        <taxon>Agaricomycetidae</taxon>
        <taxon>Boletales</taxon>
        <taxon>Coniophorineae</taxon>
        <taxon>Hygrophoropsidaceae</taxon>
        <taxon>Hygrophoropsis</taxon>
    </lineage>
</organism>
<feature type="non-terminal residue" evidence="1">
    <location>
        <position position="274"/>
    </location>
</feature>
<dbReference type="EMBL" id="MU269528">
    <property type="protein sequence ID" value="KAH7902798.1"/>
    <property type="molecule type" value="Genomic_DNA"/>
</dbReference>
<dbReference type="Proteomes" id="UP000790377">
    <property type="component" value="Unassembled WGS sequence"/>
</dbReference>
<evidence type="ECO:0000313" key="1">
    <source>
        <dbReference type="EMBL" id="KAH7902798.1"/>
    </source>
</evidence>
<accession>A0ACB7ZPP0</accession>
<sequence>MLVREVVVATQHGRAVRDGRERGCKRGAGRLERESSGAGGRHMFVVAPDEELGVGDGEVPVECKRRRGCGGGTDSGCDGYVFERLGQTRSEYPQAAKGVLEQIENEKGRDTSPTDRWRPRPLDLRVSRNGAERLPEQEAGGLDAERGSFCEDLQSFTRSKESLSSRCLICTHPLKQPWGVTKVFDSGLEESKPSPVPAPEAPGSWNKARVLKEHDVKLGFMSAFARACMLALHGIPAANVSIEGDEIIEKEIVALAKARDGKLTSRTWLAVLSR</sequence>
<name>A0ACB7ZPP0_9AGAM</name>
<comment type="caution">
    <text evidence="1">The sequence shown here is derived from an EMBL/GenBank/DDBJ whole genome shotgun (WGS) entry which is preliminary data.</text>
</comment>
<keyword evidence="2" id="KW-1185">Reference proteome</keyword>
<gene>
    <name evidence="1" type="ORF">BJ138DRAFT_1201328</name>
</gene>
<proteinExistence type="predicted"/>